<sequence length="373" mass="40386">MWSKKLLGAFLIVISAIHVNGDIHGKACARNAKSAWLDLVIVLELTPATAGQNNVLMGGLLLDLYLFNISSTGDHTTRVALVTYNSTATVAHVFTDPQNLEAILSSYQAAVDASQDFTGETVNIAAGLEKAYDVIQQSGSNRIPGVVLFAATYDSNGMNNPVEAASKLKKARISLATVTFETANGVNNPDIAKLASDGLALDSKTANPTDFANVITSLNCVCSPGWTRLIINSSSEHFYSDCFLAFDTHTLPAFVDCGTGAGLVTVNTPERLEFITDTIIPKLKNPKFFSIGLTRTNASASWQWFTSDNSNLQWTTFPLFSSSPLPTDVVGYMHNDYGFHWELKSDDSYTNSRPYICQKAACDTNNICDRGTH</sequence>
<evidence type="ECO:0000259" key="2">
    <source>
        <dbReference type="PROSITE" id="PS50234"/>
    </source>
</evidence>
<protein>
    <submittedName>
        <fullName evidence="4">VWFA domain-containing protein</fullName>
    </submittedName>
</protein>
<name>A0A7E4V528_PANRE</name>
<dbReference type="PANTHER" id="PTHR31024:SF3">
    <property type="entry name" value="C-TYPE LECTIN-RELATED"/>
    <property type="match status" value="1"/>
</dbReference>
<dbReference type="InterPro" id="IPR036465">
    <property type="entry name" value="vWFA_dom_sf"/>
</dbReference>
<dbReference type="Proteomes" id="UP000492821">
    <property type="component" value="Unassembled WGS sequence"/>
</dbReference>
<proteinExistence type="predicted"/>
<feature type="signal peptide" evidence="1">
    <location>
        <begin position="1"/>
        <end position="21"/>
    </location>
</feature>
<dbReference type="InterPro" id="IPR016186">
    <property type="entry name" value="C-type_lectin-like/link_sf"/>
</dbReference>
<dbReference type="AlphaFoldDB" id="A0A7E4V528"/>
<organism evidence="3 4">
    <name type="scientific">Panagrellus redivivus</name>
    <name type="common">Microworm</name>
    <dbReference type="NCBI Taxonomy" id="6233"/>
    <lineage>
        <taxon>Eukaryota</taxon>
        <taxon>Metazoa</taxon>
        <taxon>Ecdysozoa</taxon>
        <taxon>Nematoda</taxon>
        <taxon>Chromadorea</taxon>
        <taxon>Rhabditida</taxon>
        <taxon>Tylenchina</taxon>
        <taxon>Panagrolaimomorpha</taxon>
        <taxon>Panagrolaimoidea</taxon>
        <taxon>Panagrolaimidae</taxon>
        <taxon>Panagrellus</taxon>
    </lineage>
</organism>
<reference evidence="3" key="1">
    <citation type="journal article" date="2013" name="Genetics">
        <title>The draft genome and transcriptome of Panagrellus redivivus are shaped by the harsh demands of a free-living lifestyle.</title>
        <authorList>
            <person name="Srinivasan J."/>
            <person name="Dillman A.R."/>
            <person name="Macchietto M.G."/>
            <person name="Heikkinen L."/>
            <person name="Lakso M."/>
            <person name="Fracchia K.M."/>
            <person name="Antoshechkin I."/>
            <person name="Mortazavi A."/>
            <person name="Wong G."/>
            <person name="Sternberg P.W."/>
        </authorList>
    </citation>
    <scope>NUCLEOTIDE SEQUENCE [LARGE SCALE GENOMIC DNA]</scope>
    <source>
        <strain evidence="3">MT8872</strain>
    </source>
</reference>
<dbReference type="PROSITE" id="PS50234">
    <property type="entry name" value="VWFA"/>
    <property type="match status" value="1"/>
</dbReference>
<evidence type="ECO:0000313" key="4">
    <source>
        <dbReference type="WBParaSite" id="Pan_g1671.t1"/>
    </source>
</evidence>
<keyword evidence="3" id="KW-1185">Reference proteome</keyword>
<dbReference type="Pfam" id="PF00092">
    <property type="entry name" value="VWA"/>
    <property type="match status" value="1"/>
</dbReference>
<dbReference type="InterPro" id="IPR016187">
    <property type="entry name" value="CTDL_fold"/>
</dbReference>
<dbReference type="CDD" id="cd00037">
    <property type="entry name" value="CLECT"/>
    <property type="match status" value="1"/>
</dbReference>
<reference evidence="4" key="2">
    <citation type="submission" date="2020-10" db="UniProtKB">
        <authorList>
            <consortium name="WormBaseParasite"/>
        </authorList>
    </citation>
    <scope>IDENTIFICATION</scope>
</reference>
<dbReference type="SMART" id="SM00327">
    <property type="entry name" value="VWA"/>
    <property type="match status" value="1"/>
</dbReference>
<feature type="chain" id="PRO_5028926688" evidence="1">
    <location>
        <begin position="22"/>
        <end position="373"/>
    </location>
</feature>
<dbReference type="InterPro" id="IPR002035">
    <property type="entry name" value="VWF_A"/>
</dbReference>
<dbReference type="Pfam" id="PF00059">
    <property type="entry name" value="Lectin_C"/>
    <property type="match status" value="1"/>
</dbReference>
<dbReference type="PANTHER" id="PTHR31024">
    <property type="entry name" value="C-TYPE LECTIN"/>
    <property type="match status" value="1"/>
</dbReference>
<dbReference type="Gene3D" id="3.10.100.10">
    <property type="entry name" value="Mannose-Binding Protein A, subunit A"/>
    <property type="match status" value="1"/>
</dbReference>
<dbReference type="SUPFAM" id="SSF53300">
    <property type="entry name" value="vWA-like"/>
    <property type="match status" value="1"/>
</dbReference>
<accession>A0A7E4V528</accession>
<dbReference type="Gene3D" id="3.40.50.410">
    <property type="entry name" value="von Willebrand factor, type A domain"/>
    <property type="match status" value="1"/>
</dbReference>
<dbReference type="SUPFAM" id="SSF56436">
    <property type="entry name" value="C-type lectin-like"/>
    <property type="match status" value="1"/>
</dbReference>
<feature type="domain" description="VWFA" evidence="2">
    <location>
        <begin position="38"/>
        <end position="221"/>
    </location>
</feature>
<keyword evidence="1" id="KW-0732">Signal</keyword>
<evidence type="ECO:0000313" key="3">
    <source>
        <dbReference type="Proteomes" id="UP000492821"/>
    </source>
</evidence>
<dbReference type="InterPro" id="IPR001304">
    <property type="entry name" value="C-type_lectin-like"/>
</dbReference>
<dbReference type="WBParaSite" id="Pan_g1671.t1">
    <property type="protein sequence ID" value="Pan_g1671.t1"/>
    <property type="gene ID" value="Pan_g1671"/>
</dbReference>
<evidence type="ECO:0000256" key="1">
    <source>
        <dbReference type="SAM" id="SignalP"/>
    </source>
</evidence>